<dbReference type="InterPro" id="IPR041609">
    <property type="entry name" value="PurL_linker"/>
</dbReference>
<dbReference type="Pfam" id="PF18072">
    <property type="entry name" value="FGAR-AT_linker"/>
    <property type="match status" value="1"/>
</dbReference>
<comment type="function">
    <text evidence="8">Part of the phosphoribosylformylglycinamidine synthase complex involved in the purines biosynthetic pathway. Catalyzes the ATP-dependent conversion of formylglycinamide ribonucleotide (FGAR) and glutamine to yield formylglycinamidine ribonucleotide (FGAM) and glutamate. The FGAM synthase complex is composed of three subunits. PurQ produces an ammonia molecule by converting glutamine to glutamate. PurL transfers the ammonia molecule to FGAR to form FGAM in an ATP-dependent manner. PurS interacts with PurQ and PurL and is thought to assist in the transfer of the ammonia molecule from PurQ to PurL.</text>
</comment>
<keyword evidence="7 8" id="KW-0460">Magnesium</keyword>
<proteinExistence type="inferred from homology"/>
<dbReference type="SUPFAM" id="SSF56042">
    <property type="entry name" value="PurM C-terminal domain-like"/>
    <property type="match status" value="2"/>
</dbReference>
<dbReference type="EMBL" id="AXCJ01000001">
    <property type="protein sequence ID" value="ETO91679.1"/>
    <property type="molecule type" value="Genomic_DNA"/>
</dbReference>
<accession>W2V0B2</accession>
<comment type="caution">
    <text evidence="8">Lacks conserved residue(s) required for the propagation of feature annotation.</text>
</comment>
<evidence type="ECO:0000313" key="12">
    <source>
        <dbReference type="EMBL" id="ETO91679.1"/>
    </source>
</evidence>
<dbReference type="GO" id="GO:0004642">
    <property type="term" value="F:phosphoribosylformylglycinamidine synthase activity"/>
    <property type="evidence" value="ECO:0007669"/>
    <property type="project" value="UniProtKB-UniRule"/>
</dbReference>
<dbReference type="Gene3D" id="3.90.650.10">
    <property type="entry name" value="PurM-like C-terminal domain"/>
    <property type="match status" value="1"/>
</dbReference>
<feature type="binding site" evidence="8">
    <location>
        <position position="371"/>
    </location>
    <ligand>
        <name>Mg(2+)</name>
        <dbReference type="ChEBI" id="CHEBI:18420"/>
        <label>2</label>
    </ligand>
</feature>
<reference evidence="12 13" key="1">
    <citation type="journal article" date="2013" name="PLoS ONE">
        <title>Bacterial endosymbiosis in a chordate host: long-term co-evolution and conservation of secondary metabolism.</title>
        <authorList>
            <person name="Kwan J.C."/>
            <person name="Schmidt E.W."/>
        </authorList>
    </citation>
    <scope>NUCLEOTIDE SEQUENCE [LARGE SCALE GENOMIC DNA]</scope>
    <source>
        <strain evidence="13">L6</strain>
    </source>
</reference>
<dbReference type="GO" id="GO:0000287">
    <property type="term" value="F:magnesium ion binding"/>
    <property type="evidence" value="ECO:0007669"/>
    <property type="project" value="UniProtKB-UniRule"/>
</dbReference>
<comment type="subcellular location">
    <subcellularLocation>
        <location evidence="8">Cytoplasm</location>
    </subcellularLocation>
</comment>
<dbReference type="InterPro" id="IPR010074">
    <property type="entry name" value="PRibForGlyAmidine_synth_PurL"/>
</dbReference>
<evidence type="ECO:0000256" key="2">
    <source>
        <dbReference type="ARBA" id="ARBA00022598"/>
    </source>
</evidence>
<dbReference type="Pfam" id="PF02769">
    <property type="entry name" value="AIRS_C"/>
    <property type="match status" value="1"/>
</dbReference>
<evidence type="ECO:0000259" key="9">
    <source>
        <dbReference type="Pfam" id="PF00586"/>
    </source>
</evidence>
<dbReference type="InterPro" id="IPR010918">
    <property type="entry name" value="PurM-like_C_dom"/>
</dbReference>
<feature type="binding site" evidence="8">
    <location>
        <position position="803"/>
    </location>
    <ligand>
        <name>ATP</name>
        <dbReference type="ChEBI" id="CHEBI:30616"/>
    </ligand>
</feature>
<feature type="binding site" evidence="8">
    <location>
        <position position="806"/>
    </location>
    <ligand>
        <name>substrate</name>
    </ligand>
</feature>
<dbReference type="GO" id="GO:0005524">
    <property type="term" value="F:ATP binding"/>
    <property type="evidence" value="ECO:0007669"/>
    <property type="project" value="UniProtKB-UniRule"/>
</dbReference>
<dbReference type="Proteomes" id="UP000018951">
    <property type="component" value="Unassembled WGS sequence"/>
</dbReference>
<dbReference type="InterPro" id="IPR036921">
    <property type="entry name" value="PurM-like_N_sf"/>
</dbReference>
<feature type="domain" description="Phosphoribosylformylglycinamidine synthase linker" evidence="11">
    <location>
        <begin position="247"/>
        <end position="289"/>
    </location>
</feature>
<evidence type="ECO:0000256" key="7">
    <source>
        <dbReference type="ARBA" id="ARBA00022842"/>
    </source>
</evidence>
<feature type="binding site" evidence="8">
    <location>
        <begin position="582"/>
        <end position="584"/>
    </location>
    <ligand>
        <name>substrate</name>
    </ligand>
</feature>
<name>W2V0B2_9RICK</name>
<comment type="caution">
    <text evidence="12">The sequence shown here is derived from an EMBL/GenBank/DDBJ whole genome shotgun (WGS) entry which is preliminary data.</text>
</comment>
<comment type="subunit">
    <text evidence="8">Monomer. Part of the FGAM synthase complex composed of 1 PurL, 1 PurQ and 2 PurS subunits.</text>
</comment>
<comment type="similarity">
    <text evidence="8">Belongs to the FGAMS family.</text>
</comment>
<dbReference type="EC" id="6.3.5.3" evidence="8"/>
<dbReference type="GO" id="GO:0006189">
    <property type="term" value="P:'de novo' IMP biosynthetic process"/>
    <property type="evidence" value="ECO:0007669"/>
    <property type="project" value="UniProtKB-UniRule"/>
</dbReference>
<evidence type="ECO:0000256" key="8">
    <source>
        <dbReference type="HAMAP-Rule" id="MF_00420"/>
    </source>
</evidence>
<feature type="domain" description="PurM-like C-terminal" evidence="10">
    <location>
        <begin position="476"/>
        <end position="626"/>
    </location>
</feature>
<feature type="binding site" evidence="8">
    <location>
        <position position="347"/>
    </location>
    <ligand>
        <name>Mg(2+)</name>
        <dbReference type="ChEBI" id="CHEBI:18420"/>
        <label>1</label>
    </ligand>
</feature>
<dbReference type="PANTHER" id="PTHR43555:SF1">
    <property type="entry name" value="PHOSPHORIBOSYLFORMYLGLYCINAMIDINE SYNTHASE SUBUNIT PURL"/>
    <property type="match status" value="1"/>
</dbReference>
<keyword evidence="1 8" id="KW-0963">Cytoplasm</keyword>
<dbReference type="InterPro" id="IPR016188">
    <property type="entry name" value="PurM-like_N"/>
</dbReference>
<dbReference type="UniPathway" id="UPA00074">
    <property type="reaction ID" value="UER00128"/>
</dbReference>
<feature type="active site" evidence="8">
    <location>
        <position position="286"/>
    </location>
</feature>
<feature type="binding site" evidence="8">
    <location>
        <position position="370"/>
    </location>
    <ligand>
        <name>substrate</name>
    </ligand>
</feature>
<evidence type="ECO:0000313" key="13">
    <source>
        <dbReference type="Proteomes" id="UP000018951"/>
    </source>
</evidence>
<feature type="binding site" evidence="8">
    <location>
        <position position="539"/>
    </location>
    <ligand>
        <name>Mg(2+)</name>
        <dbReference type="ChEBI" id="CHEBI:18420"/>
        <label>2</label>
    </ligand>
</feature>
<evidence type="ECO:0000256" key="4">
    <source>
        <dbReference type="ARBA" id="ARBA00022741"/>
    </source>
</evidence>
<comment type="pathway">
    <text evidence="8">Purine metabolism; IMP biosynthesis via de novo pathway; 5-amino-1-(5-phospho-D-ribosyl)imidazole from N(2)-formyl-N(1)-(5-phospho-D-ribosyl)glycinamide: step 1/2.</text>
</comment>
<evidence type="ECO:0000259" key="11">
    <source>
        <dbReference type="Pfam" id="PF18072"/>
    </source>
</evidence>
<gene>
    <name evidence="8" type="primary">purL</name>
    <name evidence="12" type="ORF">P857_849</name>
</gene>
<feature type="binding site" evidence="8">
    <location>
        <position position="766"/>
    </location>
    <ligand>
        <name>ATP</name>
        <dbReference type="ChEBI" id="CHEBI:30616"/>
    </ligand>
</feature>
<keyword evidence="6 8" id="KW-0067">ATP-binding</keyword>
<dbReference type="AlphaFoldDB" id="W2V0B2"/>
<dbReference type="InterPro" id="IPR036676">
    <property type="entry name" value="PurM-like_C_sf"/>
</dbReference>
<keyword evidence="13" id="KW-1185">Reference proteome</keyword>
<feature type="domain" description="PurM-like N-terminal" evidence="9">
    <location>
        <begin position="329"/>
        <end position="459"/>
    </location>
</feature>
<keyword evidence="3 8" id="KW-0479">Metal-binding</keyword>
<dbReference type="Gene3D" id="3.30.1330.10">
    <property type="entry name" value="PurM-like, N-terminal domain"/>
    <property type="match status" value="2"/>
</dbReference>
<keyword evidence="2 8" id="KW-0436">Ligase</keyword>
<dbReference type="PANTHER" id="PTHR43555">
    <property type="entry name" value="PHOSPHORIBOSYLFORMYLGLYCINAMIDINE SYNTHASE SUBUNIT PURL"/>
    <property type="match status" value="1"/>
</dbReference>
<feature type="binding site" evidence="8">
    <location>
        <position position="345"/>
    </location>
    <ligand>
        <name>ATP</name>
        <dbReference type="ChEBI" id="CHEBI:30616"/>
    </ligand>
</feature>
<feature type="active site" description="Proton acceptor" evidence="8">
    <location>
        <position position="349"/>
    </location>
</feature>
<evidence type="ECO:0000259" key="10">
    <source>
        <dbReference type="Pfam" id="PF02769"/>
    </source>
</evidence>
<dbReference type="STRING" id="1401685.P857_849"/>
<protein>
    <recommendedName>
        <fullName evidence="8">Phosphoribosylformylglycinamidine synthase subunit PurL</fullName>
        <shortName evidence="8">FGAM synthase</shortName>
        <ecNumber evidence="8">6.3.5.3</ecNumber>
    </recommendedName>
    <alternativeName>
        <fullName evidence="8">Formylglycinamide ribonucleotide amidotransferase subunit II</fullName>
        <shortName evidence="8">FGAR amidotransferase II</shortName>
        <shortName evidence="8">FGAR-AT II</shortName>
    </alternativeName>
    <alternativeName>
        <fullName evidence="8">Glutamine amidotransferase PurL</fullName>
    </alternativeName>
    <alternativeName>
        <fullName evidence="8">Phosphoribosylformylglycinamidine synthase subunit II</fullName>
    </alternativeName>
</protein>
<sequence>MLCNAMQKKINNIEDYKHIQVRSSRIEVLNLDKYDNKAMLISNSVKCCQNYRYCDHAGLVVNVYVIHNLMLIEKVVNLANGIVDTILNTWRCIFFLPDNHILIVYPDRTAVEIRAGFIFWNQYLPDFSAYTMDYLHTIADAYCVELEVKKGYDDNRKDVLVEALHSLFEIPEPEVSVSNMFLTSFFPRLDMGHMSIKIRFDSAVSDRKIFEYKYNDEAFRYIVAHSEIPLLETKGQEHQLQDLMLHSCWVLDINQMIALYNYFLNTEKRNPTDAEMEFFAQTWSEHCKHTIMSSPIDDLPTGLYQTYIQGATKKIMENKPDFCMSVFSDNAGAVRLNRQYSIACKVETHNTPCAIMPQGGAVTGVLGVNRDILGFGTGALPIANVFGFCLNNVEHEEPMYYDVYFENRVLKGSDIITGVIEGVEIGGNLSGIPTIQGFIKYGNAFKAKPLVFVGSIGLIANQGADSESVFDRVPNKGDLVVILGSKVGKDGIHGATISSAGMSNNISSRMVQKGNPFMQKKLSDALIKEMKGLYTVLTDNGAGGFSSSVGELGENGFIVDLDKTVPYLKDVTMSPWEIWVSESQERMTLAVPPENLSKLLDIAKIHGILAYEIGVFNNSKRAVVTYNKGEKVIDISTGFLHEGAPKMHLLTEKVIHLNKISERMFSDITDMVSDINICSRSSLFGMYDHEVQGNSVLKPVIGPNQVHSPVSIITPLLGKKYGVSFAQGLAEIKNEDPYNKVMIFIEEVVRKLVSVGTPLDKIALLDNFCWSNSDNRYKLWMLKKATQACYDGAIGFMTPFISGKDSMFNNAVIYNLLGQSQKVENNPVLLISGLGIIGDIKKTISPEIKFVGDLLYLVGVEYGNNYAVDLDNTVQFFKKYMMAVSKGWIVSALAVEFDGGGVTMTIIRKMLACFFDYGVEAEVQSDYNTQSIVITVNPLYQKDIEKLFECQKIGSVIAQNFLIINGNHFPKSVLLEKYNNRLY</sequence>
<evidence type="ECO:0000256" key="6">
    <source>
        <dbReference type="ARBA" id="ARBA00022840"/>
    </source>
</evidence>
<dbReference type="SUPFAM" id="SSF55326">
    <property type="entry name" value="PurM N-terminal domain-like"/>
    <property type="match status" value="2"/>
</dbReference>
<feature type="binding site" evidence="8">
    <location>
        <position position="512"/>
    </location>
    <ligand>
        <name>substrate</name>
    </ligand>
</feature>
<dbReference type="GO" id="GO:0005737">
    <property type="term" value="C:cytoplasm"/>
    <property type="evidence" value="ECO:0007669"/>
    <property type="project" value="UniProtKB-SubCell"/>
</dbReference>
<organism evidence="12 13">
    <name type="scientific">Candidatus Xenolissoclinum pacificiensis L6</name>
    <dbReference type="NCBI Taxonomy" id="1401685"/>
    <lineage>
        <taxon>Bacteria</taxon>
        <taxon>Pseudomonadati</taxon>
        <taxon>Pseudomonadota</taxon>
        <taxon>Alphaproteobacteria</taxon>
        <taxon>Rickettsiales</taxon>
        <taxon>Anaplasmataceae</taxon>
        <taxon>Candidatus Xenolissoclinum</taxon>
    </lineage>
</organism>
<keyword evidence="4 8" id="KW-0547">Nucleotide-binding</keyword>
<comment type="catalytic activity">
    <reaction evidence="8">
        <text>N(2)-formyl-N(1)-(5-phospho-beta-D-ribosyl)glycinamide + L-glutamine + ATP + H2O = 2-formamido-N(1)-(5-O-phospho-beta-D-ribosyl)acetamidine + L-glutamate + ADP + phosphate + H(+)</text>
        <dbReference type="Rhea" id="RHEA:17129"/>
        <dbReference type="ChEBI" id="CHEBI:15377"/>
        <dbReference type="ChEBI" id="CHEBI:15378"/>
        <dbReference type="ChEBI" id="CHEBI:29985"/>
        <dbReference type="ChEBI" id="CHEBI:30616"/>
        <dbReference type="ChEBI" id="CHEBI:43474"/>
        <dbReference type="ChEBI" id="CHEBI:58359"/>
        <dbReference type="ChEBI" id="CHEBI:147286"/>
        <dbReference type="ChEBI" id="CHEBI:147287"/>
        <dbReference type="ChEBI" id="CHEBI:456216"/>
        <dbReference type="EC" id="6.3.5.3"/>
    </reaction>
</comment>
<dbReference type="PATRIC" id="fig|1401685.3.peg.83"/>
<evidence type="ECO:0000256" key="5">
    <source>
        <dbReference type="ARBA" id="ARBA00022755"/>
    </source>
</evidence>
<dbReference type="Pfam" id="PF00586">
    <property type="entry name" value="AIRS"/>
    <property type="match status" value="1"/>
</dbReference>
<evidence type="ECO:0000256" key="3">
    <source>
        <dbReference type="ARBA" id="ARBA00022723"/>
    </source>
</evidence>
<dbReference type="HAMAP" id="MF_00420">
    <property type="entry name" value="PurL_2"/>
    <property type="match status" value="1"/>
</dbReference>
<evidence type="ECO:0000256" key="1">
    <source>
        <dbReference type="ARBA" id="ARBA00022490"/>
    </source>
</evidence>
<keyword evidence="5 8" id="KW-0658">Purine biosynthesis</keyword>